<organism evidence="1 2">
    <name type="scientific">Candidatus Marsarchaeota G2 archaeon ECH_B_SAG-M15</name>
    <dbReference type="NCBI Taxonomy" id="1978162"/>
    <lineage>
        <taxon>Archaea</taxon>
        <taxon>Candidatus Marsarchaeota</taxon>
        <taxon>Candidatus Marsarchaeota group 2</taxon>
    </lineage>
</organism>
<dbReference type="AlphaFoldDB" id="A0A2R6AUD9"/>
<accession>A0A2R6AUD9</accession>
<sequence>MFSAYFFLGGVIILSSTAQASSPNYIQCSGQLTYSGVVYNEEGQGLGGVWVHLVAIYPYTGSGGYAETDSTGHWSLTTTACPYNAYYYWQSYTNGPEIAVVNDVGQTSTVTVPVWEQPENIYLLYEFPDSTNVTVSVDLTANLEVSVNAQISGSISDGFLGTAADGSVGTTEVLEAGFQEYGSTPYATYIQNGNSFKVEDVNGNTIIYVQGYTISQPSSENVKDYLSMAQGISEAQAKGQNPYITIAGDHTQTYQVTLSNTVVMDSQVSVSAFGVTLTTEMGVQSGTTLTVSFTIQNNSPYDQCYVVYYEGLEVHVWYYGQGVCP</sequence>
<proteinExistence type="predicted"/>
<dbReference type="EMBL" id="NEXJ01000100">
    <property type="protein sequence ID" value="PSN89996.1"/>
    <property type="molecule type" value="Genomic_DNA"/>
</dbReference>
<evidence type="ECO:0000313" key="2">
    <source>
        <dbReference type="Proteomes" id="UP000240490"/>
    </source>
</evidence>
<gene>
    <name evidence="1" type="ORF">B9Q08_05770</name>
</gene>
<comment type="caution">
    <text evidence="1">The sequence shown here is derived from an EMBL/GenBank/DDBJ whole genome shotgun (WGS) entry which is preliminary data.</text>
</comment>
<evidence type="ECO:0000313" key="1">
    <source>
        <dbReference type="EMBL" id="PSN89996.1"/>
    </source>
</evidence>
<reference evidence="1 2" key="1">
    <citation type="submission" date="2017-04" db="EMBL/GenBank/DDBJ databases">
        <title>Novel microbial lineages endemic to geothermal iron-oxide mats fill important gaps in the evolutionary history of Archaea.</title>
        <authorList>
            <person name="Jay Z.J."/>
            <person name="Beam J.P."/>
            <person name="Dlakic M."/>
            <person name="Rusch D.B."/>
            <person name="Kozubal M.A."/>
            <person name="Inskeep W.P."/>
        </authorList>
    </citation>
    <scope>NUCLEOTIDE SEQUENCE [LARGE SCALE GENOMIC DNA]</scope>
    <source>
        <strain evidence="1">ECH_B_SAG-M15</strain>
    </source>
</reference>
<dbReference type="Proteomes" id="UP000240490">
    <property type="component" value="Unassembled WGS sequence"/>
</dbReference>
<protein>
    <submittedName>
        <fullName evidence="1">Uncharacterized protein</fullName>
    </submittedName>
</protein>
<name>A0A2R6AUD9_9ARCH</name>